<dbReference type="RefSeq" id="WP_311868807.1">
    <property type="nucleotide sequence ID" value="NZ_JAUZVT010000001.1"/>
</dbReference>
<dbReference type="InterPro" id="IPR017871">
    <property type="entry name" value="ABC_transporter-like_CS"/>
</dbReference>
<keyword evidence="3" id="KW-0547">Nucleotide-binding</keyword>
<proteinExistence type="predicted"/>
<keyword evidence="4 10" id="KW-0067">ATP-binding</keyword>
<evidence type="ECO:0000256" key="1">
    <source>
        <dbReference type="ARBA" id="ARBA00004651"/>
    </source>
</evidence>
<dbReference type="InterPro" id="IPR027417">
    <property type="entry name" value="P-loop_NTPase"/>
</dbReference>
<feature type="transmembrane region" description="Helical" evidence="7">
    <location>
        <begin position="87"/>
        <end position="108"/>
    </location>
</feature>
<dbReference type="Proteomes" id="UP001262835">
    <property type="component" value="Unassembled WGS sequence"/>
</dbReference>
<dbReference type="SUPFAM" id="SSF52540">
    <property type="entry name" value="P-loop containing nucleoside triphosphate hydrolases"/>
    <property type="match status" value="1"/>
</dbReference>
<feature type="transmembrane region" description="Helical" evidence="7">
    <location>
        <begin position="38"/>
        <end position="67"/>
    </location>
</feature>
<evidence type="ECO:0000259" key="8">
    <source>
        <dbReference type="PROSITE" id="PS50893"/>
    </source>
</evidence>
<feature type="transmembrane region" description="Helical" evidence="7">
    <location>
        <begin position="159"/>
        <end position="178"/>
    </location>
</feature>
<keyword evidence="5 7" id="KW-1133">Transmembrane helix</keyword>
<dbReference type="SUPFAM" id="SSF90123">
    <property type="entry name" value="ABC transporter transmembrane region"/>
    <property type="match status" value="1"/>
</dbReference>
<dbReference type="PANTHER" id="PTHR24221">
    <property type="entry name" value="ATP-BINDING CASSETTE SUB-FAMILY B"/>
    <property type="match status" value="1"/>
</dbReference>
<dbReference type="PROSITE" id="PS00211">
    <property type="entry name" value="ABC_TRANSPORTER_1"/>
    <property type="match status" value="1"/>
</dbReference>
<dbReference type="PROSITE" id="PS50929">
    <property type="entry name" value="ABC_TM1F"/>
    <property type="match status" value="1"/>
</dbReference>
<dbReference type="SMART" id="SM00382">
    <property type="entry name" value="AAA"/>
    <property type="match status" value="1"/>
</dbReference>
<feature type="transmembrane region" description="Helical" evidence="7">
    <location>
        <begin position="184"/>
        <end position="202"/>
    </location>
</feature>
<dbReference type="InterPro" id="IPR011527">
    <property type="entry name" value="ABC1_TM_dom"/>
</dbReference>
<comment type="subcellular location">
    <subcellularLocation>
        <location evidence="1">Cell membrane</location>
        <topology evidence="1">Multi-pass membrane protein</topology>
    </subcellularLocation>
</comment>
<dbReference type="InterPro" id="IPR003439">
    <property type="entry name" value="ABC_transporter-like_ATP-bd"/>
</dbReference>
<evidence type="ECO:0000256" key="3">
    <source>
        <dbReference type="ARBA" id="ARBA00022741"/>
    </source>
</evidence>
<dbReference type="GO" id="GO:0005524">
    <property type="term" value="F:ATP binding"/>
    <property type="evidence" value="ECO:0007669"/>
    <property type="project" value="UniProtKB-KW"/>
</dbReference>
<dbReference type="InterPro" id="IPR036640">
    <property type="entry name" value="ABC1_TM_sf"/>
</dbReference>
<dbReference type="Gene3D" id="1.20.1560.10">
    <property type="entry name" value="ABC transporter type 1, transmembrane domain"/>
    <property type="match status" value="1"/>
</dbReference>
<keyword evidence="11" id="KW-1185">Reference proteome</keyword>
<dbReference type="InterPro" id="IPR039421">
    <property type="entry name" value="Type_1_exporter"/>
</dbReference>
<evidence type="ECO:0000256" key="5">
    <source>
        <dbReference type="ARBA" id="ARBA00022989"/>
    </source>
</evidence>
<dbReference type="PROSITE" id="PS50893">
    <property type="entry name" value="ABC_TRANSPORTER_2"/>
    <property type="match status" value="1"/>
</dbReference>
<dbReference type="InterPro" id="IPR003593">
    <property type="entry name" value="AAA+_ATPase"/>
</dbReference>
<evidence type="ECO:0000313" key="10">
    <source>
        <dbReference type="EMBL" id="MDT3329636.1"/>
    </source>
</evidence>
<evidence type="ECO:0000313" key="11">
    <source>
        <dbReference type="Proteomes" id="UP001262835"/>
    </source>
</evidence>
<feature type="transmembrane region" description="Helical" evidence="7">
    <location>
        <begin position="278"/>
        <end position="309"/>
    </location>
</feature>
<gene>
    <name evidence="10" type="ORF">Q9S78_03025</name>
</gene>
<accession>A0ABU3GG17</accession>
<keyword evidence="6 7" id="KW-0472">Membrane</keyword>
<organism evidence="10 11">
    <name type="scientific">Microbacterium aquilitoris</name>
    <dbReference type="NCBI Taxonomy" id="3067307"/>
    <lineage>
        <taxon>Bacteria</taxon>
        <taxon>Bacillati</taxon>
        <taxon>Actinomycetota</taxon>
        <taxon>Actinomycetes</taxon>
        <taxon>Micrococcales</taxon>
        <taxon>Microbacteriaceae</taxon>
        <taxon>Microbacterium</taxon>
    </lineage>
</organism>
<evidence type="ECO:0000256" key="7">
    <source>
        <dbReference type="SAM" id="Phobius"/>
    </source>
</evidence>
<keyword evidence="2 7" id="KW-0812">Transmembrane</keyword>
<sequence length="610" mass="65254">MSRRPESKFRRSPLTTARESLAAWRRIAPFFSKSRGKIVLISIASVVAGLLEAVLLTLIAALALALADGRDVRMELGGIGLDLTIPVALGLGVALAVLRGILQLWVVYLPAVMGGQAMVDLRTRLFDAFVGAAWPSKASERDGGFQSVMLNQVRATSETIVLIAGIISAALMFASLLASAVVMSPAAAAVITVVSLVLFAALRPLSNSLRKSATTLSSENIEYAKTTQEAAALAEETEVFGASAAYRGRFYSQLRAVQVPSQRVRFLSAAVPSLYQSVALLVLVLALGVVALLGAGNVATLGAVVLILVRAVTYGQRVQTVVSSVDEKLPFVHHLADAIERYESQPQDPGRQGADHIGDLTMSGVGFHYEGGADVLRDVSFSVKSGETIGIVGPSGSGKSTLVQLLLRLREPTEGTYSVNGVSASDIDREDWRRMVTYVPQSPQLFYGTVRENIRFFRDDIDDAAVEDAARRSHLHDDILRLPHGYDTIVGARASLVSGGQKQRICLARALAARPSVMILDEPTSALDVKSEESVQESLRDLAGDSVVFLVAHRLSTLAICDRVMVIADGAIVGLDTAENLMDNNTYFREVSEISSRAAVQGSARRSERG</sequence>
<evidence type="ECO:0000259" key="9">
    <source>
        <dbReference type="PROSITE" id="PS50929"/>
    </source>
</evidence>
<name>A0ABU3GG17_9MICO</name>
<feature type="domain" description="ABC transporter" evidence="8">
    <location>
        <begin position="360"/>
        <end position="594"/>
    </location>
</feature>
<dbReference type="Gene3D" id="3.40.50.300">
    <property type="entry name" value="P-loop containing nucleotide triphosphate hydrolases"/>
    <property type="match status" value="1"/>
</dbReference>
<reference evidence="10 11" key="1">
    <citation type="submission" date="2023-08" db="EMBL/GenBank/DDBJ databases">
        <title>Microbacterium aquilitoris sp. nov. and Microbacterium gwkjibeachense sp. nov., isolated from beach.</title>
        <authorList>
            <person name="Lee S.D."/>
            <person name="Yang H."/>
            <person name="Kim I."/>
        </authorList>
    </citation>
    <scope>NUCLEOTIDE SEQUENCE [LARGE SCALE GENOMIC DNA]</scope>
    <source>
        <strain evidence="10 11">KSW-18</strain>
    </source>
</reference>
<dbReference type="Pfam" id="PF00005">
    <property type="entry name" value="ABC_tran"/>
    <property type="match status" value="1"/>
</dbReference>
<evidence type="ECO:0000256" key="6">
    <source>
        <dbReference type="ARBA" id="ARBA00023136"/>
    </source>
</evidence>
<feature type="domain" description="ABC transmembrane type-1" evidence="9">
    <location>
        <begin position="39"/>
        <end position="308"/>
    </location>
</feature>
<dbReference type="PANTHER" id="PTHR24221:SF654">
    <property type="entry name" value="ATP-BINDING CASSETTE SUB-FAMILY B MEMBER 6"/>
    <property type="match status" value="1"/>
</dbReference>
<protein>
    <submittedName>
        <fullName evidence="10">ABC transporter ATP-binding protein</fullName>
    </submittedName>
</protein>
<comment type="caution">
    <text evidence="10">The sequence shown here is derived from an EMBL/GenBank/DDBJ whole genome shotgun (WGS) entry which is preliminary data.</text>
</comment>
<evidence type="ECO:0000256" key="2">
    <source>
        <dbReference type="ARBA" id="ARBA00022692"/>
    </source>
</evidence>
<evidence type="ECO:0000256" key="4">
    <source>
        <dbReference type="ARBA" id="ARBA00022840"/>
    </source>
</evidence>
<dbReference type="EMBL" id="JAUZVT010000001">
    <property type="protein sequence ID" value="MDT3329636.1"/>
    <property type="molecule type" value="Genomic_DNA"/>
</dbReference>